<evidence type="ECO:0000313" key="8">
    <source>
        <dbReference type="Proteomes" id="UP000231276"/>
    </source>
</evidence>
<feature type="non-terminal residue" evidence="7">
    <location>
        <position position="1"/>
    </location>
</feature>
<dbReference type="GO" id="GO:0016491">
    <property type="term" value="F:oxidoreductase activity"/>
    <property type="evidence" value="ECO:0007669"/>
    <property type="project" value="UniProtKB-KW"/>
</dbReference>
<evidence type="ECO:0000256" key="5">
    <source>
        <dbReference type="ARBA" id="ARBA00023284"/>
    </source>
</evidence>
<name>A0A2H0DX62_9BACT</name>
<evidence type="ECO:0000256" key="4">
    <source>
        <dbReference type="ARBA" id="ARBA00023157"/>
    </source>
</evidence>
<keyword evidence="2" id="KW-0732">Signal</keyword>
<dbReference type="Proteomes" id="UP000231276">
    <property type="component" value="Unassembled WGS sequence"/>
</dbReference>
<evidence type="ECO:0000259" key="6">
    <source>
        <dbReference type="PROSITE" id="PS51352"/>
    </source>
</evidence>
<accession>A0A2H0DX62</accession>
<dbReference type="PANTHER" id="PTHR13887">
    <property type="entry name" value="GLUTATHIONE S-TRANSFERASE KAPPA"/>
    <property type="match status" value="1"/>
</dbReference>
<dbReference type="SUPFAM" id="SSF52833">
    <property type="entry name" value="Thioredoxin-like"/>
    <property type="match status" value="1"/>
</dbReference>
<keyword evidence="4" id="KW-1015">Disulfide bond</keyword>
<evidence type="ECO:0000256" key="3">
    <source>
        <dbReference type="ARBA" id="ARBA00023002"/>
    </source>
</evidence>
<dbReference type="PROSITE" id="PS51352">
    <property type="entry name" value="THIOREDOXIN_2"/>
    <property type="match status" value="1"/>
</dbReference>
<dbReference type="Gene3D" id="3.40.30.10">
    <property type="entry name" value="Glutaredoxin"/>
    <property type="match status" value="1"/>
</dbReference>
<proteinExistence type="inferred from homology"/>
<dbReference type="EMBL" id="PCTS01000038">
    <property type="protein sequence ID" value="PIP86299.1"/>
    <property type="molecule type" value="Genomic_DNA"/>
</dbReference>
<dbReference type="InterPro" id="IPR036249">
    <property type="entry name" value="Thioredoxin-like_sf"/>
</dbReference>
<sequence>APIPPAAEATDQDWAVGGANAKATLIEYSDFQCPACAAYYPLVEQITKEFGEQVKFVYRHFPLRTIHANAANAAQASEAAGTQGQFWEMYSLLFKNQQAWASVRDPFTVFAQYAQTLELDAEQFKQDYESPKVKNKIRSHEAAGRNLGVSGTPTFVLNGKVISNPSGYDAFKALLVPIVGEPISDDNQNASTTPESL</sequence>
<dbReference type="AlphaFoldDB" id="A0A2H0DX62"/>
<keyword evidence="3" id="KW-0560">Oxidoreductase</keyword>
<comment type="caution">
    <text evidence="7">The sequence shown here is derived from an EMBL/GenBank/DDBJ whole genome shotgun (WGS) entry which is preliminary data.</text>
</comment>
<dbReference type="Pfam" id="PF13462">
    <property type="entry name" value="Thioredoxin_4"/>
    <property type="match status" value="1"/>
</dbReference>
<evidence type="ECO:0000256" key="2">
    <source>
        <dbReference type="ARBA" id="ARBA00022729"/>
    </source>
</evidence>
<evidence type="ECO:0000313" key="7">
    <source>
        <dbReference type="EMBL" id="PIP86299.1"/>
    </source>
</evidence>
<feature type="domain" description="Thioredoxin" evidence="6">
    <location>
        <begin position="1"/>
        <end position="180"/>
    </location>
</feature>
<evidence type="ECO:0000256" key="1">
    <source>
        <dbReference type="ARBA" id="ARBA00005791"/>
    </source>
</evidence>
<reference evidence="7 8" key="1">
    <citation type="submission" date="2017-09" db="EMBL/GenBank/DDBJ databases">
        <title>Depth-based differentiation of microbial function through sediment-hosted aquifers and enrichment of novel symbionts in the deep terrestrial subsurface.</title>
        <authorList>
            <person name="Probst A.J."/>
            <person name="Ladd B."/>
            <person name="Jarett J.K."/>
            <person name="Geller-Mcgrath D.E."/>
            <person name="Sieber C.M."/>
            <person name="Emerson J.B."/>
            <person name="Anantharaman K."/>
            <person name="Thomas B.C."/>
            <person name="Malmstrom R."/>
            <person name="Stieglmeier M."/>
            <person name="Klingl A."/>
            <person name="Woyke T."/>
            <person name="Ryan C.M."/>
            <person name="Banfield J.F."/>
        </authorList>
    </citation>
    <scope>NUCLEOTIDE SEQUENCE [LARGE SCALE GENOMIC DNA]</scope>
    <source>
        <strain evidence="7">CG22_combo_CG10-13_8_21_14_all_43_18</strain>
    </source>
</reference>
<dbReference type="InterPro" id="IPR012336">
    <property type="entry name" value="Thioredoxin-like_fold"/>
</dbReference>
<dbReference type="InterPro" id="IPR013766">
    <property type="entry name" value="Thioredoxin_domain"/>
</dbReference>
<organism evidence="7 8">
    <name type="scientific">Candidatus Campbellbacteria bacterium CG22_combo_CG10-13_8_21_14_all_43_18</name>
    <dbReference type="NCBI Taxonomy" id="1974530"/>
    <lineage>
        <taxon>Bacteria</taxon>
        <taxon>Candidatus Campbelliibacteriota</taxon>
    </lineage>
</organism>
<keyword evidence="5" id="KW-0676">Redox-active center</keyword>
<gene>
    <name evidence="7" type="ORF">COW82_02775</name>
</gene>
<dbReference type="PANTHER" id="PTHR13887:SF14">
    <property type="entry name" value="DISULFIDE BOND FORMATION PROTEIN D"/>
    <property type="match status" value="1"/>
</dbReference>
<protein>
    <recommendedName>
        <fullName evidence="6">Thioredoxin domain-containing protein</fullName>
    </recommendedName>
</protein>
<comment type="similarity">
    <text evidence="1">Belongs to the thioredoxin family. DsbA subfamily.</text>
</comment>